<dbReference type="InterPro" id="IPR015943">
    <property type="entry name" value="WD40/YVTN_repeat-like_dom_sf"/>
</dbReference>
<gene>
    <name evidence="4" type="ORF">RFI_35775</name>
</gene>
<dbReference type="SMART" id="SM00320">
    <property type="entry name" value="WD40"/>
    <property type="match status" value="2"/>
</dbReference>
<feature type="repeat" description="WD" evidence="3">
    <location>
        <begin position="109"/>
        <end position="157"/>
    </location>
</feature>
<protein>
    <submittedName>
        <fullName evidence="4">WD repeat-containing protein</fullName>
    </submittedName>
</protein>
<dbReference type="PANTHER" id="PTHR22847:SF637">
    <property type="entry name" value="WD REPEAT DOMAIN 5B"/>
    <property type="match status" value="1"/>
</dbReference>
<dbReference type="InterPro" id="IPR001680">
    <property type="entry name" value="WD40_rpt"/>
</dbReference>
<dbReference type="AlphaFoldDB" id="X6LLQ7"/>
<dbReference type="PROSITE" id="PS00678">
    <property type="entry name" value="WD_REPEATS_1"/>
    <property type="match status" value="2"/>
</dbReference>
<keyword evidence="5" id="KW-1185">Reference proteome</keyword>
<evidence type="ECO:0000256" key="2">
    <source>
        <dbReference type="ARBA" id="ARBA00022737"/>
    </source>
</evidence>
<keyword evidence="2" id="KW-0677">Repeat</keyword>
<feature type="non-terminal residue" evidence="4">
    <location>
        <position position="174"/>
    </location>
</feature>
<feature type="non-terminal residue" evidence="4">
    <location>
        <position position="1"/>
    </location>
</feature>
<dbReference type="EMBL" id="ASPP01037709">
    <property type="protein sequence ID" value="ETO01665.1"/>
    <property type="molecule type" value="Genomic_DNA"/>
</dbReference>
<reference evidence="4 5" key="1">
    <citation type="journal article" date="2013" name="Curr. Biol.">
        <title>The Genome of the Foraminiferan Reticulomyxa filosa.</title>
        <authorList>
            <person name="Glockner G."/>
            <person name="Hulsmann N."/>
            <person name="Schleicher M."/>
            <person name="Noegel A.A."/>
            <person name="Eichinger L."/>
            <person name="Gallinger C."/>
            <person name="Pawlowski J."/>
            <person name="Sierra R."/>
            <person name="Euteneuer U."/>
            <person name="Pillet L."/>
            <person name="Moustafa A."/>
            <person name="Platzer M."/>
            <person name="Groth M."/>
            <person name="Szafranski K."/>
            <person name="Schliwa M."/>
        </authorList>
    </citation>
    <scope>NUCLEOTIDE SEQUENCE [LARGE SCALE GENOMIC DNA]</scope>
</reference>
<dbReference type="Pfam" id="PF00400">
    <property type="entry name" value="WD40"/>
    <property type="match status" value="2"/>
</dbReference>
<dbReference type="GO" id="GO:1990234">
    <property type="term" value="C:transferase complex"/>
    <property type="evidence" value="ECO:0007669"/>
    <property type="project" value="UniProtKB-ARBA"/>
</dbReference>
<sequence>LDPFDSPTSIDINKYDWHSEFTEMKKFVINNFNLGNKHVLFRNILYVFNGHTNWIWCVAFSPLQSNNTNSKKKKGIGVIGGNEYTICSGSYDNTIRMWDIETTKELLIFKGHNGAIKSIKYGTYESVISGGANTILSGLEDKSVCLWDVRSGQQIQIFNGHTHYVNTVEYSPFE</sequence>
<dbReference type="InterPro" id="IPR036322">
    <property type="entry name" value="WD40_repeat_dom_sf"/>
</dbReference>
<name>X6LLQ7_RETFI</name>
<feature type="repeat" description="WD" evidence="3">
    <location>
        <begin position="86"/>
        <end position="108"/>
    </location>
</feature>
<organism evidence="4 5">
    <name type="scientific">Reticulomyxa filosa</name>
    <dbReference type="NCBI Taxonomy" id="46433"/>
    <lineage>
        <taxon>Eukaryota</taxon>
        <taxon>Sar</taxon>
        <taxon>Rhizaria</taxon>
        <taxon>Retaria</taxon>
        <taxon>Foraminifera</taxon>
        <taxon>Monothalamids</taxon>
        <taxon>Reticulomyxidae</taxon>
        <taxon>Reticulomyxa</taxon>
    </lineage>
</organism>
<evidence type="ECO:0000256" key="1">
    <source>
        <dbReference type="ARBA" id="ARBA00022574"/>
    </source>
</evidence>
<dbReference type="InterPro" id="IPR019775">
    <property type="entry name" value="WD40_repeat_CS"/>
</dbReference>
<comment type="caution">
    <text evidence="4">The sequence shown here is derived from an EMBL/GenBank/DDBJ whole genome shotgun (WGS) entry which is preliminary data.</text>
</comment>
<evidence type="ECO:0000313" key="5">
    <source>
        <dbReference type="Proteomes" id="UP000023152"/>
    </source>
</evidence>
<dbReference type="PROSITE" id="PS50082">
    <property type="entry name" value="WD_REPEATS_2"/>
    <property type="match status" value="2"/>
</dbReference>
<evidence type="ECO:0000256" key="3">
    <source>
        <dbReference type="PROSITE-ProRule" id="PRU00221"/>
    </source>
</evidence>
<dbReference type="SUPFAM" id="SSF50978">
    <property type="entry name" value="WD40 repeat-like"/>
    <property type="match status" value="1"/>
</dbReference>
<dbReference type="PANTHER" id="PTHR22847">
    <property type="entry name" value="WD40 REPEAT PROTEIN"/>
    <property type="match status" value="1"/>
</dbReference>
<accession>X6LLQ7</accession>
<dbReference type="Proteomes" id="UP000023152">
    <property type="component" value="Unassembled WGS sequence"/>
</dbReference>
<dbReference type="Gene3D" id="2.130.10.10">
    <property type="entry name" value="YVTN repeat-like/Quinoprotein amine dehydrogenase"/>
    <property type="match status" value="2"/>
</dbReference>
<keyword evidence="1 3" id="KW-0853">WD repeat</keyword>
<evidence type="ECO:0000313" key="4">
    <source>
        <dbReference type="EMBL" id="ETO01665.1"/>
    </source>
</evidence>
<proteinExistence type="predicted"/>